<dbReference type="PANTHER" id="PTHR12304:SF4">
    <property type="entry name" value="URIDINE NUCLEOSIDASE"/>
    <property type="match status" value="1"/>
</dbReference>
<dbReference type="InterPro" id="IPR001910">
    <property type="entry name" value="Inosine/uridine_hydrolase_dom"/>
</dbReference>
<dbReference type="Gene3D" id="3.90.245.10">
    <property type="entry name" value="Ribonucleoside hydrolase-like"/>
    <property type="match status" value="1"/>
</dbReference>
<organism evidence="4 5">
    <name type="scientific">Brachybacterium kimchii</name>
    <dbReference type="NCBI Taxonomy" id="2942909"/>
    <lineage>
        <taxon>Bacteria</taxon>
        <taxon>Bacillati</taxon>
        <taxon>Actinomycetota</taxon>
        <taxon>Actinomycetes</taxon>
        <taxon>Micrococcales</taxon>
        <taxon>Dermabacteraceae</taxon>
        <taxon>Brachybacterium</taxon>
    </lineage>
</organism>
<evidence type="ECO:0000256" key="2">
    <source>
        <dbReference type="ARBA" id="ARBA00023295"/>
    </source>
</evidence>
<dbReference type="EMBL" id="CP097218">
    <property type="protein sequence ID" value="UQN30179.1"/>
    <property type="molecule type" value="Genomic_DNA"/>
</dbReference>
<evidence type="ECO:0000259" key="3">
    <source>
        <dbReference type="Pfam" id="PF01156"/>
    </source>
</evidence>
<dbReference type="GO" id="GO:0016787">
    <property type="term" value="F:hydrolase activity"/>
    <property type="evidence" value="ECO:0007669"/>
    <property type="project" value="UniProtKB-KW"/>
</dbReference>
<dbReference type="InterPro" id="IPR023186">
    <property type="entry name" value="IUNH"/>
</dbReference>
<dbReference type="Pfam" id="PF01156">
    <property type="entry name" value="IU_nuc_hydro"/>
    <property type="match status" value="1"/>
</dbReference>
<keyword evidence="5" id="KW-1185">Reference proteome</keyword>
<dbReference type="InterPro" id="IPR036452">
    <property type="entry name" value="Ribo_hydro-like"/>
</dbReference>
<evidence type="ECO:0000313" key="5">
    <source>
        <dbReference type="Proteomes" id="UP001055868"/>
    </source>
</evidence>
<feature type="domain" description="Inosine/uridine-preferring nucleoside hydrolase" evidence="3">
    <location>
        <begin position="6"/>
        <end position="310"/>
    </location>
</feature>
<dbReference type="CDD" id="cd02651">
    <property type="entry name" value="nuc_hydro_IU_UC_XIUA"/>
    <property type="match status" value="1"/>
</dbReference>
<evidence type="ECO:0000256" key="1">
    <source>
        <dbReference type="ARBA" id="ARBA00022801"/>
    </source>
</evidence>
<accession>A0ABY4N6K6</accession>
<proteinExistence type="predicted"/>
<sequence>MPVQHILLDVDTGVDDAMAIMFAVRHPDIDVRAVTCVDGNVPLARVLENTCRVLDALDAPEDLPVAAGASRPLVEPPRDAAQAHGADGLGGISLPHSDRPVSDLHAVELMRRTIEDSVEPVTLVALAPLTNVALLLRMYPETAARLQGIVLMGGSASVGNATAVAEFNVWHDPEAARIVFESELPVRMYGLDVFDRVGLDEESVARLAASTDPLTTALGELLAFWLRDEDGLPGGPEAARIGDAGAVCSLVAPDLMDIRTLPVRVETAVGPARGQTIVDRRRGPGEDAEHGLADTGKNVQVVLGAQEDAVARLFLETVVPDGA</sequence>
<keyword evidence="2" id="KW-0326">Glycosidase</keyword>
<dbReference type="Proteomes" id="UP001055868">
    <property type="component" value="Chromosome"/>
</dbReference>
<name>A0ABY4N6K6_9MICO</name>
<protein>
    <submittedName>
        <fullName evidence="4">Nucleoside hydrolase</fullName>
    </submittedName>
</protein>
<gene>
    <name evidence="4" type="ORF">M4486_02185</name>
</gene>
<dbReference type="SUPFAM" id="SSF53590">
    <property type="entry name" value="Nucleoside hydrolase"/>
    <property type="match status" value="1"/>
</dbReference>
<evidence type="ECO:0000313" key="4">
    <source>
        <dbReference type="EMBL" id="UQN30179.1"/>
    </source>
</evidence>
<reference evidence="4" key="1">
    <citation type="submission" date="2022-05" db="EMBL/GenBank/DDBJ databases">
        <title>Genomic analysis of Brachybacterium sp. CBA3104.</title>
        <authorList>
            <person name="Roh S.W."/>
            <person name="Kim Y.B."/>
            <person name="Kim Y."/>
        </authorList>
    </citation>
    <scope>NUCLEOTIDE SEQUENCE</scope>
    <source>
        <strain evidence="4">CBA3104</strain>
    </source>
</reference>
<dbReference type="RefSeq" id="WP_249479345.1">
    <property type="nucleotide sequence ID" value="NZ_CP097218.1"/>
</dbReference>
<keyword evidence="1 4" id="KW-0378">Hydrolase</keyword>
<dbReference type="PANTHER" id="PTHR12304">
    <property type="entry name" value="INOSINE-URIDINE PREFERRING NUCLEOSIDE HYDROLASE"/>
    <property type="match status" value="1"/>
</dbReference>